<proteinExistence type="predicted"/>
<accession>A0AAP2XTK6</accession>
<dbReference type="EMBL" id="JAKTMA010000037">
    <property type="protein sequence ID" value="MCR0234642.1"/>
    <property type="molecule type" value="Genomic_DNA"/>
</dbReference>
<evidence type="ECO:0008006" key="3">
    <source>
        <dbReference type="Google" id="ProtNLM"/>
    </source>
</evidence>
<protein>
    <recommendedName>
        <fullName evidence="3">CXXX repeat peptide modification system protein</fullName>
    </recommendedName>
</protein>
<reference evidence="1" key="1">
    <citation type="journal article" date="2022" name="Clin. Infect. Dis.">
        <title>Association between Clostridium innocuum and antibiotic-associated diarrhea in adults and children: A cross-sectional study and comparative genomics analysis.</title>
        <authorList>
            <person name="Cherny K.E."/>
            <person name="Muscat E.B."/>
            <person name="Balaji A."/>
            <person name="Mukherjee J."/>
            <person name="Ozer E.A."/>
            <person name="Angarone M.P."/>
            <person name="Hauser A.R."/>
            <person name="Sichel J.S."/>
            <person name="Amponsah E."/>
            <person name="Kociolek L.K."/>
        </authorList>
    </citation>
    <scope>NUCLEOTIDE SEQUENCE</scope>
    <source>
        <strain evidence="1">NU1-AC-029v</strain>
    </source>
</reference>
<dbReference type="Proteomes" id="UP001203972">
    <property type="component" value="Unassembled WGS sequence"/>
</dbReference>
<comment type="caution">
    <text evidence="1">The sequence shown here is derived from an EMBL/GenBank/DDBJ whole genome shotgun (WGS) entry which is preliminary data.</text>
</comment>
<dbReference type="RefSeq" id="WP_008816939.1">
    <property type="nucleotide sequence ID" value="NZ_AP025565.1"/>
</dbReference>
<gene>
    <name evidence="1" type="ORF">MKC95_17885</name>
</gene>
<sequence>MTARQVVKKISDEERIRIDTILEKKHALENLEKISNQLSDNSLIKLDKEYKTTLEQYKQIWLELFETYALSADKDWKINLLTNEIYTDDN</sequence>
<name>A0AAP2XTK6_CLOIN</name>
<dbReference type="AlphaFoldDB" id="A0AAP2XTK6"/>
<organism evidence="1 2">
    <name type="scientific">Clostridium innocuum</name>
    <dbReference type="NCBI Taxonomy" id="1522"/>
    <lineage>
        <taxon>Bacteria</taxon>
        <taxon>Bacillati</taxon>
        <taxon>Bacillota</taxon>
        <taxon>Clostridia</taxon>
        <taxon>Eubacteriales</taxon>
        <taxon>Clostridiaceae</taxon>
        <taxon>Clostridium</taxon>
    </lineage>
</organism>
<evidence type="ECO:0000313" key="1">
    <source>
        <dbReference type="EMBL" id="MCR0234642.1"/>
    </source>
</evidence>
<evidence type="ECO:0000313" key="2">
    <source>
        <dbReference type="Proteomes" id="UP001203972"/>
    </source>
</evidence>